<feature type="domain" description="Exportin-1/Importin-beta-like" evidence="8">
    <location>
        <begin position="140"/>
        <end position="235"/>
    </location>
</feature>
<dbReference type="GO" id="GO:0005049">
    <property type="term" value="F:nuclear export signal receptor activity"/>
    <property type="evidence" value="ECO:0007669"/>
    <property type="project" value="InterPro"/>
</dbReference>
<dbReference type="Proteomes" id="UP000054408">
    <property type="component" value="Unassembled WGS sequence"/>
</dbReference>
<gene>
    <name evidence="9" type="ORF">AMSG_10547</name>
</gene>
<dbReference type="eggNOG" id="KOG2020">
    <property type="taxonomic scope" value="Eukaryota"/>
</dbReference>
<dbReference type="GO" id="GO:0005737">
    <property type="term" value="C:cytoplasm"/>
    <property type="evidence" value="ECO:0007669"/>
    <property type="project" value="UniProtKB-SubCell"/>
</dbReference>
<keyword evidence="10" id="KW-1185">Reference proteome</keyword>
<dbReference type="InterPro" id="IPR013598">
    <property type="entry name" value="Exportin-1/Importin-b-like"/>
</dbReference>
<dbReference type="AlphaFoldDB" id="A0A0L0DRL1"/>
<evidence type="ECO:0000256" key="5">
    <source>
        <dbReference type="ARBA" id="ARBA00022490"/>
    </source>
</evidence>
<accession>A0A0L0DRL1</accession>
<dbReference type="InterPro" id="IPR040016">
    <property type="entry name" value="XPO6"/>
</dbReference>
<evidence type="ECO:0000313" key="9">
    <source>
        <dbReference type="EMBL" id="KNC54892.1"/>
    </source>
</evidence>
<name>A0A0L0DRL1_THETB</name>
<dbReference type="InterPro" id="IPR016024">
    <property type="entry name" value="ARM-type_fold"/>
</dbReference>
<dbReference type="PANTHER" id="PTHR21452">
    <property type="entry name" value="EXPORTIN-6"/>
    <property type="match status" value="1"/>
</dbReference>
<dbReference type="GO" id="GO:0006611">
    <property type="term" value="P:protein export from nucleus"/>
    <property type="evidence" value="ECO:0007669"/>
    <property type="project" value="InterPro"/>
</dbReference>
<reference evidence="9 10" key="1">
    <citation type="submission" date="2010-05" db="EMBL/GenBank/DDBJ databases">
        <title>The Genome Sequence of Thecamonas trahens ATCC 50062.</title>
        <authorList>
            <consortium name="The Broad Institute Genome Sequencing Platform"/>
            <person name="Russ C."/>
            <person name="Cuomo C."/>
            <person name="Shea T."/>
            <person name="Young S.K."/>
            <person name="Zeng Q."/>
            <person name="Koehrsen M."/>
            <person name="Haas B."/>
            <person name="Borodovsky M."/>
            <person name="Guigo R."/>
            <person name="Alvarado L."/>
            <person name="Berlin A."/>
            <person name="Bochicchio J."/>
            <person name="Borenstein D."/>
            <person name="Chapman S."/>
            <person name="Chen Z."/>
            <person name="Freedman E."/>
            <person name="Gellesch M."/>
            <person name="Goldberg J."/>
            <person name="Griggs A."/>
            <person name="Gujja S."/>
            <person name="Heilman E."/>
            <person name="Heiman D."/>
            <person name="Hepburn T."/>
            <person name="Howarth C."/>
            <person name="Jen D."/>
            <person name="Larson L."/>
            <person name="Mehta T."/>
            <person name="Park D."/>
            <person name="Pearson M."/>
            <person name="Roberts A."/>
            <person name="Saif S."/>
            <person name="Shenoy N."/>
            <person name="Sisk P."/>
            <person name="Stolte C."/>
            <person name="Sykes S."/>
            <person name="Thomson T."/>
            <person name="Walk T."/>
            <person name="White J."/>
            <person name="Yandava C."/>
            <person name="Burger G."/>
            <person name="Gray M.W."/>
            <person name="Holland P.W.H."/>
            <person name="King N."/>
            <person name="Lang F.B.F."/>
            <person name="Roger A.J."/>
            <person name="Ruiz-Trillo I."/>
            <person name="Lander E."/>
            <person name="Nusbaum C."/>
        </authorList>
    </citation>
    <scope>NUCLEOTIDE SEQUENCE [LARGE SCALE GENOMIC DNA]</scope>
    <source>
        <strain evidence="9 10">ATCC 50062</strain>
    </source>
</reference>
<sequence length="1128" mass="118175">MTDAKISFPSVPELRTMVEASSSFLPVSQKMALTSSLSAIQAAPLAADYGLHLLSHPLASQSPDTLHFALSFSLPVLESAFELLLTALAAAPAAAGECDLFWVTRPSPAATAAASPSAETAPDLPAAIDPAAAAALDGIPFLTTKTCVVLAALGKAAWPHRLPAFLPTVLRLAAVSHQPLAVVGLKILVAFVEEVTGTARHRDVSSARRAELVAVLGSSLPDILAVVLRVVASAPTLTALTDDAEHALRLALTIIIELLSGTTAKQVAGVLKASDVSLILPLVALGSSGGSGHVALLALRILALLMEVPYMPDAFEDYVLAVFSTLASLLSSLADAEASLQPRICSLVTHVVSLFVSSHLERVASASAASRLESFSLAQWLHFVLEYTRALPSAELYIQVLSEVWLPIAEYLTGLAALADATSLTALLSSARGSASAALANEFTAVYAELAEALLHNIVTALSFSMEDNMLGALKASGEFEGTTGITLGTLRAAASAVLVPLAGVYPDTVLGLLTSVLHSHLERIEDVAATASVATDRHSLHILNCTLKDVAMLVQLLTPLVTVFVEEFAERSNDAAQVLVMTLELLAWAANAGDVARLAPGPVDALLVADLNFVRASLEWARMYAESDLGRRDEMHGLVGTLVEAATSLLDPDAHSPEVLDAAVAVLAGLATTLRLPGLVHLDTFAALASWTVTDMADSEMRCETQAKLVGVFVLAAGCAYPWTSDDDQDWEFRLGADGPLVGVLGGLASALLTSLDELESHARCNDGGGVSLARLLGRVARDGIDMGELASLARRQVASILAPVLLPLVRGLFARALSAGELDEASYAAEALLAIFGAIRAEVSVELTEALAQTLLSMVQSVELDVLAREHDALVGAVLGLFSLMVQGARDEFASLLPAIVSFAVGSGLGEALPPASPTASVVLKRKYLRLLYELAFFHSNYLVSAGEMEAVVGELVSRLRGEIDLVAVRDSLNYLRILGSPEGRLFAADSAQPSLRWKVLSVLVAIGARDALAIARDDMSSLAWTAAAPVLDEFYHQFVPALVDAGFPASASPALTDAAAQLQRVWSGTTSEDEFADEWNGFVADFAYFSKLTHAKVGADGGSDDAKGLGVDALSVSFDMPRYCD</sequence>
<dbReference type="Gene3D" id="1.25.10.10">
    <property type="entry name" value="Leucine-rich Repeat Variant"/>
    <property type="match status" value="1"/>
</dbReference>
<keyword evidence="7" id="KW-0539">Nucleus</keyword>
<dbReference type="RefSeq" id="XP_013753483.1">
    <property type="nucleotide sequence ID" value="XM_013898029.1"/>
</dbReference>
<evidence type="ECO:0000256" key="4">
    <source>
        <dbReference type="ARBA" id="ARBA00022448"/>
    </source>
</evidence>
<dbReference type="PANTHER" id="PTHR21452:SF4">
    <property type="entry name" value="EXPORTIN-6"/>
    <property type="match status" value="1"/>
</dbReference>
<comment type="subcellular location">
    <subcellularLocation>
        <location evidence="2">Cytoplasm</location>
    </subcellularLocation>
    <subcellularLocation>
        <location evidence="1">Nucleus</location>
    </subcellularLocation>
</comment>
<protein>
    <recommendedName>
        <fullName evidence="8">Exportin-1/Importin-beta-like domain-containing protein</fullName>
    </recommendedName>
</protein>
<dbReference type="SUPFAM" id="SSF48371">
    <property type="entry name" value="ARM repeat"/>
    <property type="match status" value="1"/>
</dbReference>
<evidence type="ECO:0000256" key="7">
    <source>
        <dbReference type="ARBA" id="ARBA00023242"/>
    </source>
</evidence>
<evidence type="ECO:0000313" key="10">
    <source>
        <dbReference type="Proteomes" id="UP000054408"/>
    </source>
</evidence>
<keyword evidence="6" id="KW-0653">Protein transport</keyword>
<evidence type="ECO:0000256" key="6">
    <source>
        <dbReference type="ARBA" id="ARBA00022927"/>
    </source>
</evidence>
<dbReference type="GO" id="GO:0005634">
    <property type="term" value="C:nucleus"/>
    <property type="evidence" value="ECO:0007669"/>
    <property type="project" value="UniProtKB-SubCell"/>
</dbReference>
<keyword evidence="4" id="KW-0813">Transport</keyword>
<dbReference type="InterPro" id="IPR011989">
    <property type="entry name" value="ARM-like"/>
</dbReference>
<evidence type="ECO:0000256" key="1">
    <source>
        <dbReference type="ARBA" id="ARBA00004123"/>
    </source>
</evidence>
<dbReference type="GeneID" id="25568747"/>
<dbReference type="STRING" id="461836.A0A0L0DRL1"/>
<evidence type="ECO:0000256" key="2">
    <source>
        <dbReference type="ARBA" id="ARBA00004496"/>
    </source>
</evidence>
<proteinExistence type="inferred from homology"/>
<dbReference type="Pfam" id="PF08389">
    <property type="entry name" value="Xpo1"/>
    <property type="match status" value="1"/>
</dbReference>
<dbReference type="EMBL" id="GL349492">
    <property type="protein sequence ID" value="KNC54892.1"/>
    <property type="molecule type" value="Genomic_DNA"/>
</dbReference>
<keyword evidence="5" id="KW-0963">Cytoplasm</keyword>
<evidence type="ECO:0000259" key="8">
    <source>
        <dbReference type="Pfam" id="PF08389"/>
    </source>
</evidence>
<organism evidence="9 10">
    <name type="scientific">Thecamonas trahens ATCC 50062</name>
    <dbReference type="NCBI Taxonomy" id="461836"/>
    <lineage>
        <taxon>Eukaryota</taxon>
        <taxon>Apusozoa</taxon>
        <taxon>Apusomonadida</taxon>
        <taxon>Apusomonadidae</taxon>
        <taxon>Thecamonas</taxon>
    </lineage>
</organism>
<evidence type="ECO:0000256" key="3">
    <source>
        <dbReference type="ARBA" id="ARBA00009466"/>
    </source>
</evidence>
<comment type="similarity">
    <text evidence="3">Belongs to the exportin family.</text>
</comment>